<dbReference type="Proteomes" id="UP000321571">
    <property type="component" value="Unassembled WGS sequence"/>
</dbReference>
<gene>
    <name evidence="5" type="ORF">FHP06_09925</name>
</gene>
<dbReference type="EMBL" id="VDUX01000004">
    <property type="protein sequence ID" value="TXL60735.1"/>
    <property type="molecule type" value="Genomic_DNA"/>
</dbReference>
<evidence type="ECO:0000256" key="2">
    <source>
        <dbReference type="ARBA" id="ARBA00022801"/>
    </source>
</evidence>
<evidence type="ECO:0000259" key="4">
    <source>
        <dbReference type="Pfam" id="PF07859"/>
    </source>
</evidence>
<protein>
    <submittedName>
        <fullName evidence="5">Alpha/beta hydrolase</fullName>
    </submittedName>
</protein>
<sequence length="314" mass="33820">MNEVPIDPDVVELLSELAPPEQVAAADLTPEQHRQAGREAMAYFTEGVTPLSVHGVTDEVVPGRDGKIPVRVYNAETPAALIVFMHGGAWMTGSLDMSDVAMRRLCHDTRSVVVSVDYRMIPENPFPAPIDDTYDAIVWAVERFPNLPVLVAGDSAGGTLATCAALRSRDEGGPRIDGQVLIYPGIDDDYDAPSMVELSDDVPNSREDLRFFIDQYAGTEAAAGSPYALPARAESLAGLPPAVIAIAGHDRLRSSEEAYAERLQAAGVPVTVQLDLELVHAWFDFAPRVPAADRAFARLTTSIHELIHRGIASA</sequence>
<evidence type="ECO:0000256" key="1">
    <source>
        <dbReference type="ARBA" id="ARBA00010515"/>
    </source>
</evidence>
<accession>A0A5C8NIN5</accession>
<comment type="similarity">
    <text evidence="1">Belongs to the 'GDXG' lipolytic enzyme family.</text>
</comment>
<organism evidence="5 6">
    <name type="scientific">Aeromicrobium terrae</name>
    <dbReference type="NCBI Taxonomy" id="2498846"/>
    <lineage>
        <taxon>Bacteria</taxon>
        <taxon>Bacillati</taxon>
        <taxon>Actinomycetota</taxon>
        <taxon>Actinomycetes</taxon>
        <taxon>Propionibacteriales</taxon>
        <taxon>Nocardioidaceae</taxon>
        <taxon>Aeromicrobium</taxon>
    </lineage>
</organism>
<evidence type="ECO:0000313" key="6">
    <source>
        <dbReference type="Proteomes" id="UP000321571"/>
    </source>
</evidence>
<dbReference type="OrthoDB" id="128186at2"/>
<keyword evidence="6" id="KW-1185">Reference proteome</keyword>
<evidence type="ECO:0000313" key="5">
    <source>
        <dbReference type="EMBL" id="TXL60735.1"/>
    </source>
</evidence>
<dbReference type="InterPro" id="IPR050300">
    <property type="entry name" value="GDXG_lipolytic_enzyme"/>
</dbReference>
<name>A0A5C8NIN5_9ACTN</name>
<keyword evidence="2 5" id="KW-0378">Hydrolase</keyword>
<dbReference type="RefSeq" id="WP_147686303.1">
    <property type="nucleotide sequence ID" value="NZ_VDUX01000004.1"/>
</dbReference>
<feature type="active site" evidence="3">
    <location>
        <position position="155"/>
    </location>
</feature>
<dbReference type="Gene3D" id="3.40.50.1820">
    <property type="entry name" value="alpha/beta hydrolase"/>
    <property type="match status" value="1"/>
</dbReference>
<dbReference type="PANTHER" id="PTHR48081">
    <property type="entry name" value="AB HYDROLASE SUPERFAMILY PROTEIN C4A8.06C"/>
    <property type="match status" value="1"/>
</dbReference>
<evidence type="ECO:0000256" key="3">
    <source>
        <dbReference type="PROSITE-ProRule" id="PRU10038"/>
    </source>
</evidence>
<dbReference type="InterPro" id="IPR013094">
    <property type="entry name" value="AB_hydrolase_3"/>
</dbReference>
<dbReference type="SUPFAM" id="SSF53474">
    <property type="entry name" value="alpha/beta-Hydrolases"/>
    <property type="match status" value="1"/>
</dbReference>
<feature type="domain" description="Alpha/beta hydrolase fold-3" evidence="4">
    <location>
        <begin position="82"/>
        <end position="283"/>
    </location>
</feature>
<reference evidence="5 6" key="1">
    <citation type="submission" date="2019-06" db="EMBL/GenBank/DDBJ databases">
        <title>Aeromicrobium sp. nov., isolated from a maize field.</title>
        <authorList>
            <person name="Lin S.-Y."/>
            <person name="Tsai C.-F."/>
            <person name="Young C.-C."/>
        </authorList>
    </citation>
    <scope>NUCLEOTIDE SEQUENCE [LARGE SCALE GENOMIC DNA]</scope>
    <source>
        <strain evidence="5 6">CC-CFT486</strain>
    </source>
</reference>
<dbReference type="GO" id="GO:0016787">
    <property type="term" value="F:hydrolase activity"/>
    <property type="evidence" value="ECO:0007669"/>
    <property type="project" value="UniProtKB-KW"/>
</dbReference>
<dbReference type="Pfam" id="PF07859">
    <property type="entry name" value="Abhydrolase_3"/>
    <property type="match status" value="1"/>
</dbReference>
<dbReference type="PANTHER" id="PTHR48081:SF8">
    <property type="entry name" value="ALPHA_BETA HYDROLASE FOLD-3 DOMAIN-CONTAINING PROTEIN-RELATED"/>
    <property type="match status" value="1"/>
</dbReference>
<dbReference type="InterPro" id="IPR033140">
    <property type="entry name" value="Lipase_GDXG_put_SER_AS"/>
</dbReference>
<dbReference type="InterPro" id="IPR029058">
    <property type="entry name" value="AB_hydrolase_fold"/>
</dbReference>
<dbReference type="PROSITE" id="PS01174">
    <property type="entry name" value="LIPASE_GDXG_SER"/>
    <property type="match status" value="1"/>
</dbReference>
<proteinExistence type="inferred from homology"/>
<comment type="caution">
    <text evidence="5">The sequence shown here is derived from an EMBL/GenBank/DDBJ whole genome shotgun (WGS) entry which is preliminary data.</text>
</comment>
<dbReference type="AlphaFoldDB" id="A0A5C8NIN5"/>